<name>A0ABU6UVZ7_9FABA</name>
<dbReference type="Proteomes" id="UP001341840">
    <property type="component" value="Unassembled WGS sequence"/>
</dbReference>
<feature type="compositionally biased region" description="Basic and acidic residues" evidence="1">
    <location>
        <begin position="1"/>
        <end position="14"/>
    </location>
</feature>
<sequence length="106" mass="11472">QLQKIDGDATEKRTNQIVGGKTPKKILSSRIASVPQKGARNENTRASSDINEGSDDIPLATLIKKMPKKQKPNTPVKKGKLTKSVQNLGGRNLSTKILRLGSKAKL</sequence>
<gene>
    <name evidence="2" type="ORF">PIB30_097915</name>
</gene>
<comment type="caution">
    <text evidence="2">The sequence shown here is derived from an EMBL/GenBank/DDBJ whole genome shotgun (WGS) entry which is preliminary data.</text>
</comment>
<feature type="region of interest" description="Disordered" evidence="1">
    <location>
        <begin position="1"/>
        <end position="58"/>
    </location>
</feature>
<evidence type="ECO:0000313" key="3">
    <source>
        <dbReference type="Proteomes" id="UP001341840"/>
    </source>
</evidence>
<proteinExistence type="predicted"/>
<protein>
    <submittedName>
        <fullName evidence="2">Uncharacterized protein</fullName>
    </submittedName>
</protein>
<feature type="non-terminal residue" evidence="2">
    <location>
        <position position="1"/>
    </location>
</feature>
<accession>A0ABU6UVZ7</accession>
<dbReference type="EMBL" id="JASCZI010123278">
    <property type="protein sequence ID" value="MED6165264.1"/>
    <property type="molecule type" value="Genomic_DNA"/>
</dbReference>
<organism evidence="2 3">
    <name type="scientific">Stylosanthes scabra</name>
    <dbReference type="NCBI Taxonomy" id="79078"/>
    <lineage>
        <taxon>Eukaryota</taxon>
        <taxon>Viridiplantae</taxon>
        <taxon>Streptophyta</taxon>
        <taxon>Embryophyta</taxon>
        <taxon>Tracheophyta</taxon>
        <taxon>Spermatophyta</taxon>
        <taxon>Magnoliopsida</taxon>
        <taxon>eudicotyledons</taxon>
        <taxon>Gunneridae</taxon>
        <taxon>Pentapetalae</taxon>
        <taxon>rosids</taxon>
        <taxon>fabids</taxon>
        <taxon>Fabales</taxon>
        <taxon>Fabaceae</taxon>
        <taxon>Papilionoideae</taxon>
        <taxon>50 kb inversion clade</taxon>
        <taxon>dalbergioids sensu lato</taxon>
        <taxon>Dalbergieae</taxon>
        <taxon>Pterocarpus clade</taxon>
        <taxon>Stylosanthes</taxon>
    </lineage>
</organism>
<reference evidence="2 3" key="1">
    <citation type="journal article" date="2023" name="Plants (Basel)">
        <title>Bridging the Gap: Combining Genomics and Transcriptomics Approaches to Understand Stylosanthes scabra, an Orphan Legume from the Brazilian Caatinga.</title>
        <authorList>
            <person name="Ferreira-Neto J.R.C."/>
            <person name="da Silva M.D."/>
            <person name="Binneck E."/>
            <person name="de Melo N.F."/>
            <person name="da Silva R.H."/>
            <person name="de Melo A.L.T.M."/>
            <person name="Pandolfi V."/>
            <person name="Bustamante F.O."/>
            <person name="Brasileiro-Vidal A.C."/>
            <person name="Benko-Iseppon A.M."/>
        </authorList>
    </citation>
    <scope>NUCLEOTIDE SEQUENCE [LARGE SCALE GENOMIC DNA]</scope>
    <source>
        <tissue evidence="2">Leaves</tissue>
    </source>
</reference>
<keyword evidence="3" id="KW-1185">Reference proteome</keyword>
<evidence type="ECO:0000313" key="2">
    <source>
        <dbReference type="EMBL" id="MED6165264.1"/>
    </source>
</evidence>
<evidence type="ECO:0000256" key="1">
    <source>
        <dbReference type="SAM" id="MobiDB-lite"/>
    </source>
</evidence>